<dbReference type="Proteomes" id="UP000199569">
    <property type="component" value="Unassembled WGS sequence"/>
</dbReference>
<accession>A0A1G5C3A2</accession>
<reference evidence="1 2" key="1">
    <citation type="submission" date="2016-10" db="EMBL/GenBank/DDBJ databases">
        <authorList>
            <person name="de Groot N.N."/>
        </authorList>
    </citation>
    <scope>NUCLEOTIDE SEQUENCE [LARGE SCALE GENOMIC DNA]</scope>
    <source>
        <strain evidence="1 2">CGMCC 1.7666</strain>
    </source>
</reference>
<dbReference type="OrthoDB" id="8448547at2"/>
<keyword evidence="2" id="KW-1185">Reference proteome</keyword>
<dbReference type="AlphaFoldDB" id="A0A1G5C3A2"/>
<protein>
    <submittedName>
        <fullName evidence="1">Phage tail tape measure protein, lambda family</fullName>
    </submittedName>
</protein>
<evidence type="ECO:0000313" key="2">
    <source>
        <dbReference type="Proteomes" id="UP000199569"/>
    </source>
</evidence>
<sequence>MADGGKAPDSIISNAVAEDRKRQLNTLIGLSEKFGDSLSNAFAKNIAEGKKFDVVIKKVRESLVETGLRLALAPLQMALSQSIKGMTSGAMGSSLPMGGGDLFGGLFKGIGSVFSSLFGGGGAASATPFAKGGVFSRGMVMPFAQGGVVGAPTYFPLGRGLGVMGEKGAEAVMPLARGPDGKLGVRSGGSGPGASITVNISTPNAESFRRSEAQVSAALARAVARGQRGM</sequence>
<dbReference type="STRING" id="549386.SAMN02927923_00428"/>
<proteinExistence type="predicted"/>
<organism evidence="1 2">
    <name type="scientific">Microvirga guangxiensis</name>
    <dbReference type="NCBI Taxonomy" id="549386"/>
    <lineage>
        <taxon>Bacteria</taxon>
        <taxon>Pseudomonadati</taxon>
        <taxon>Pseudomonadota</taxon>
        <taxon>Alphaproteobacteria</taxon>
        <taxon>Hyphomicrobiales</taxon>
        <taxon>Methylobacteriaceae</taxon>
        <taxon>Microvirga</taxon>
    </lineage>
</organism>
<gene>
    <name evidence="1" type="ORF">SAMN02927923_00428</name>
</gene>
<name>A0A1G5C3A2_9HYPH</name>
<evidence type="ECO:0000313" key="1">
    <source>
        <dbReference type="EMBL" id="SCX96797.1"/>
    </source>
</evidence>
<dbReference type="EMBL" id="FMVJ01000002">
    <property type="protein sequence ID" value="SCX96797.1"/>
    <property type="molecule type" value="Genomic_DNA"/>
</dbReference>